<evidence type="ECO:0000256" key="3">
    <source>
        <dbReference type="ARBA" id="ARBA00022989"/>
    </source>
</evidence>
<reference evidence="4" key="1">
    <citation type="submission" date="2021-02" db="EMBL/GenBank/DDBJ databases">
        <authorList>
            <person name="Dougan E. K."/>
            <person name="Rhodes N."/>
            <person name="Thang M."/>
            <person name="Chan C."/>
        </authorList>
    </citation>
    <scope>NUCLEOTIDE SEQUENCE</scope>
</reference>
<dbReference type="PANTHER" id="PTHR21461">
    <property type="entry name" value="GLYCOSYLTRANSFERASE FAMILY 92 PROTEIN"/>
    <property type="match status" value="1"/>
</dbReference>
<feature type="non-terminal residue" evidence="4">
    <location>
        <position position="1"/>
    </location>
</feature>
<protein>
    <recommendedName>
        <fullName evidence="6">Glycosyltransferase family 92 protein</fullName>
    </recommendedName>
</protein>
<evidence type="ECO:0000256" key="2">
    <source>
        <dbReference type="ARBA" id="ARBA00022692"/>
    </source>
</evidence>
<dbReference type="GO" id="GO:0016757">
    <property type="term" value="F:glycosyltransferase activity"/>
    <property type="evidence" value="ECO:0007669"/>
    <property type="project" value="TreeGrafter"/>
</dbReference>
<keyword evidence="3" id="KW-0472">Membrane</keyword>
<comment type="subcellular location">
    <subcellularLocation>
        <location evidence="1">Membrane</location>
        <topology evidence="1">Single-pass membrane protein</topology>
    </subcellularLocation>
</comment>
<feature type="non-terminal residue" evidence="4">
    <location>
        <position position="618"/>
    </location>
</feature>
<proteinExistence type="predicted"/>
<keyword evidence="3" id="KW-1133">Transmembrane helix</keyword>
<dbReference type="Proteomes" id="UP000626109">
    <property type="component" value="Unassembled WGS sequence"/>
</dbReference>
<evidence type="ECO:0000256" key="1">
    <source>
        <dbReference type="ARBA" id="ARBA00004167"/>
    </source>
</evidence>
<evidence type="ECO:0000313" key="5">
    <source>
        <dbReference type="Proteomes" id="UP000626109"/>
    </source>
</evidence>
<dbReference type="GO" id="GO:0016020">
    <property type="term" value="C:membrane"/>
    <property type="evidence" value="ECO:0007669"/>
    <property type="project" value="UniProtKB-SubCell"/>
</dbReference>
<comment type="caution">
    <text evidence="4">The sequence shown here is derived from an EMBL/GenBank/DDBJ whole genome shotgun (WGS) entry which is preliminary data.</text>
</comment>
<organism evidence="4 5">
    <name type="scientific">Polarella glacialis</name>
    <name type="common">Dinoflagellate</name>
    <dbReference type="NCBI Taxonomy" id="89957"/>
    <lineage>
        <taxon>Eukaryota</taxon>
        <taxon>Sar</taxon>
        <taxon>Alveolata</taxon>
        <taxon>Dinophyceae</taxon>
        <taxon>Suessiales</taxon>
        <taxon>Suessiaceae</taxon>
        <taxon>Polarella</taxon>
    </lineage>
</organism>
<name>A0A813KI51_POLGL</name>
<gene>
    <name evidence="4" type="ORF">PGLA2088_LOCUS33688</name>
</gene>
<keyword evidence="2" id="KW-0812">Transmembrane</keyword>
<dbReference type="EMBL" id="CAJNNW010030980">
    <property type="protein sequence ID" value="CAE8705453.1"/>
    <property type="molecule type" value="Genomic_DNA"/>
</dbReference>
<sequence length="618" mass="69632">EMQTIQPLTFVDSCEVYETLRLPCSCSPVMFQVNGTFWPGWDQLWHLPSLQRMLTVQQVYRREPPNVIYTGPHFWHSAGFGNFKNGLDVSFFVAGAYAEHFHPDCKGECGLTQAFTSMLNWLITLKQFSIFPMADQLAPFVPLLEEMGSPQVQAMWRHAPWHLLFVRPAWADAFRMVIQELEDFVAADGAFSRDGSQEDDDYFRRTAARMGAAIDSEEDPCWGLTAWRSAGDRLSEKLEAMTVMLETAFGKRCHLHAVRRLLVFGSGFRTLLPPPVMPEWPASHERAMPLPGPAESGRIWRLCSQPDDVMHRVVGEVQLHFLAADVVTIGGELQVDLLWMATSDDSCVMVGTNFHNDGDSYYSFAHTLPAAHLINWDCSFRAPGAAEERLASRALATAATVSLSGFLSVTTCRVPAGSAAAALLSSTYGDGGPLELTLSALQKHSWSPEPLRLCAVPLPPRRFLSACSATLHSADYVHKLFPHAVEDWLNYHFLLGIEHFTIYDTDGSYEPYLDHFIQDGRVTYHPRFPAKVAPKLGDLTAGLKLRKENRPMLMEPHALEHCVWENRQVSDWVVVIHSWEEYLHSQFLVDQFGSANIREVLRIWTSEVPGTSIFEFFQ</sequence>
<dbReference type="PANTHER" id="PTHR21461:SF69">
    <property type="entry name" value="GLYCOSYLTRANSFERASE FAMILY 92 PROTEIN"/>
    <property type="match status" value="1"/>
</dbReference>
<evidence type="ECO:0008006" key="6">
    <source>
        <dbReference type="Google" id="ProtNLM"/>
    </source>
</evidence>
<evidence type="ECO:0000313" key="4">
    <source>
        <dbReference type="EMBL" id="CAE8705453.1"/>
    </source>
</evidence>
<dbReference type="AlphaFoldDB" id="A0A813KI51"/>
<accession>A0A813KI51</accession>
<dbReference type="GO" id="GO:0005737">
    <property type="term" value="C:cytoplasm"/>
    <property type="evidence" value="ECO:0007669"/>
    <property type="project" value="TreeGrafter"/>
</dbReference>